<dbReference type="KEGG" id="bcad:DBX24_08830"/>
<dbReference type="SMART" id="SM00867">
    <property type="entry name" value="YceI"/>
    <property type="match status" value="1"/>
</dbReference>
<organism evidence="1 2">
    <name type="scientific">Bergeyella cardium</name>
    <dbReference type="NCBI Taxonomy" id="1585976"/>
    <lineage>
        <taxon>Bacteria</taxon>
        <taxon>Pseudomonadati</taxon>
        <taxon>Bacteroidota</taxon>
        <taxon>Flavobacteriia</taxon>
        <taxon>Flavobacteriales</taxon>
        <taxon>Weeksellaceae</taxon>
        <taxon>Bergeyella</taxon>
    </lineage>
</organism>
<dbReference type="PANTHER" id="PTHR34406">
    <property type="entry name" value="PROTEIN YCEI"/>
    <property type="match status" value="1"/>
</dbReference>
<dbReference type="InterPro" id="IPR007372">
    <property type="entry name" value="Lipid/polyisoprenoid-bd_YceI"/>
</dbReference>
<dbReference type="PANTHER" id="PTHR34406:SF1">
    <property type="entry name" value="PROTEIN YCEI"/>
    <property type="match status" value="1"/>
</dbReference>
<evidence type="ECO:0000313" key="2">
    <source>
        <dbReference type="Proteomes" id="UP000464318"/>
    </source>
</evidence>
<name>A0A6P1QWI0_9FLAO</name>
<dbReference type="EMBL" id="CP029149">
    <property type="protein sequence ID" value="QHN65978.1"/>
    <property type="molecule type" value="Genomic_DNA"/>
</dbReference>
<dbReference type="SUPFAM" id="SSF101874">
    <property type="entry name" value="YceI-like"/>
    <property type="match status" value="1"/>
</dbReference>
<dbReference type="InterPro" id="IPR036761">
    <property type="entry name" value="TTHA0802/YceI-like_sf"/>
</dbReference>
<sequence length="230" mass="24874">MKKSILMVFALTALVLTSCKKEASATEDTVDSTAVSNSDAPAVEGAEAFAVQPADSKLDWEGGKISGDKHSGFINFKEGEVLVKDGKVVGGKFVLDMNTIESTDIKDDPEMKTMLDGHLKGTAEDKEKADHFFNVTQYPTATFEITSVAEENGKQVVEGNLTIKDKTNPIKFTAQVKVDGDNASLVSDEIIIDRTKWNVNYNSGSVIKDLAADKVIKDEIKVLVSVLAKK</sequence>
<dbReference type="Pfam" id="PF04264">
    <property type="entry name" value="YceI"/>
    <property type="match status" value="1"/>
</dbReference>
<keyword evidence="2" id="KW-1185">Reference proteome</keyword>
<accession>A0A6P1QWI0</accession>
<gene>
    <name evidence="1" type="ORF">DBX24_08830</name>
</gene>
<reference evidence="1 2" key="1">
    <citation type="submission" date="2018-04" db="EMBL/GenBank/DDBJ databases">
        <title>Characteristic and Complete Genome Sequencing of A Novel Member of Infective Endocarditis Causative Bacteria: Bergeyella cardium QL-PH.</title>
        <authorList>
            <person name="Pan H."/>
            <person name="Sun E."/>
            <person name="Zhang Y."/>
        </authorList>
    </citation>
    <scope>NUCLEOTIDE SEQUENCE [LARGE SCALE GENOMIC DNA]</scope>
    <source>
        <strain evidence="1 2">HPQL</strain>
    </source>
</reference>
<protein>
    <submittedName>
        <fullName evidence="1">YceI family protein</fullName>
    </submittedName>
</protein>
<dbReference type="AlphaFoldDB" id="A0A6P1QWI0"/>
<dbReference type="RefSeq" id="WP_120488998.1">
    <property type="nucleotide sequence ID" value="NZ_CP029149.1"/>
</dbReference>
<evidence type="ECO:0000313" key="1">
    <source>
        <dbReference type="EMBL" id="QHN65978.1"/>
    </source>
</evidence>
<dbReference type="Gene3D" id="2.40.128.110">
    <property type="entry name" value="Lipid/polyisoprenoid-binding, YceI-like"/>
    <property type="match status" value="1"/>
</dbReference>
<dbReference type="OrthoDB" id="951410at2"/>
<proteinExistence type="predicted"/>
<dbReference type="Proteomes" id="UP000464318">
    <property type="component" value="Chromosome"/>
</dbReference>
<dbReference type="PROSITE" id="PS51257">
    <property type="entry name" value="PROKAR_LIPOPROTEIN"/>
    <property type="match status" value="1"/>
</dbReference>